<gene>
    <name evidence="3" type="ORF">GLOTRDRAFT_26430</name>
</gene>
<dbReference type="OrthoDB" id="282149at2759"/>
<reference evidence="3 4" key="1">
    <citation type="journal article" date="2012" name="Science">
        <title>The Paleozoic origin of enzymatic lignin decomposition reconstructed from 31 fungal genomes.</title>
        <authorList>
            <person name="Floudas D."/>
            <person name="Binder M."/>
            <person name="Riley R."/>
            <person name="Barry K."/>
            <person name="Blanchette R.A."/>
            <person name="Henrissat B."/>
            <person name="Martinez A.T."/>
            <person name="Otillar R."/>
            <person name="Spatafora J.W."/>
            <person name="Yadav J.S."/>
            <person name="Aerts A."/>
            <person name="Benoit I."/>
            <person name="Boyd A."/>
            <person name="Carlson A."/>
            <person name="Copeland A."/>
            <person name="Coutinho P.M."/>
            <person name="de Vries R.P."/>
            <person name="Ferreira P."/>
            <person name="Findley K."/>
            <person name="Foster B."/>
            <person name="Gaskell J."/>
            <person name="Glotzer D."/>
            <person name="Gorecki P."/>
            <person name="Heitman J."/>
            <person name="Hesse C."/>
            <person name="Hori C."/>
            <person name="Igarashi K."/>
            <person name="Jurgens J.A."/>
            <person name="Kallen N."/>
            <person name="Kersten P."/>
            <person name="Kohler A."/>
            <person name="Kuees U."/>
            <person name="Kumar T.K.A."/>
            <person name="Kuo A."/>
            <person name="LaButti K."/>
            <person name="Larrondo L.F."/>
            <person name="Lindquist E."/>
            <person name="Ling A."/>
            <person name="Lombard V."/>
            <person name="Lucas S."/>
            <person name="Lundell T."/>
            <person name="Martin R."/>
            <person name="McLaughlin D.J."/>
            <person name="Morgenstern I."/>
            <person name="Morin E."/>
            <person name="Murat C."/>
            <person name="Nagy L.G."/>
            <person name="Nolan M."/>
            <person name="Ohm R.A."/>
            <person name="Patyshakuliyeva A."/>
            <person name="Rokas A."/>
            <person name="Ruiz-Duenas F.J."/>
            <person name="Sabat G."/>
            <person name="Salamov A."/>
            <person name="Samejima M."/>
            <person name="Schmutz J."/>
            <person name="Slot J.C."/>
            <person name="St John F."/>
            <person name="Stenlid J."/>
            <person name="Sun H."/>
            <person name="Sun S."/>
            <person name="Syed K."/>
            <person name="Tsang A."/>
            <person name="Wiebenga A."/>
            <person name="Young D."/>
            <person name="Pisabarro A."/>
            <person name="Eastwood D.C."/>
            <person name="Martin F."/>
            <person name="Cullen D."/>
            <person name="Grigoriev I.V."/>
            <person name="Hibbett D.S."/>
        </authorList>
    </citation>
    <scope>NUCLEOTIDE SEQUENCE [LARGE SCALE GENOMIC DNA]</scope>
    <source>
        <strain evidence="3 4">ATCC 11539</strain>
    </source>
</reference>
<organism evidence="3 4">
    <name type="scientific">Gloeophyllum trabeum (strain ATCC 11539 / FP-39264 / Madison 617)</name>
    <name type="common">Brown rot fungus</name>
    <dbReference type="NCBI Taxonomy" id="670483"/>
    <lineage>
        <taxon>Eukaryota</taxon>
        <taxon>Fungi</taxon>
        <taxon>Dikarya</taxon>
        <taxon>Basidiomycota</taxon>
        <taxon>Agaricomycotina</taxon>
        <taxon>Agaricomycetes</taxon>
        <taxon>Gloeophyllales</taxon>
        <taxon>Gloeophyllaceae</taxon>
        <taxon>Gloeophyllum</taxon>
    </lineage>
</organism>
<dbReference type="Proteomes" id="UP000030669">
    <property type="component" value="Unassembled WGS sequence"/>
</dbReference>
<dbReference type="Pfam" id="PF10203">
    <property type="entry name" value="Pet191_N"/>
    <property type="match status" value="1"/>
</dbReference>
<dbReference type="eggNOG" id="KOG4114">
    <property type="taxonomic scope" value="Eukaryota"/>
</dbReference>
<feature type="non-terminal residue" evidence="3">
    <location>
        <position position="66"/>
    </location>
</feature>
<dbReference type="HOGENOM" id="CLU_138069_3_1_1"/>
<proteinExistence type="inferred from homology"/>
<evidence type="ECO:0008006" key="5">
    <source>
        <dbReference type="Google" id="ProtNLM"/>
    </source>
</evidence>
<name>S7S0K8_GLOTA</name>
<dbReference type="AlphaFoldDB" id="S7S0K8"/>
<dbReference type="GO" id="GO:0005739">
    <property type="term" value="C:mitochondrion"/>
    <property type="evidence" value="ECO:0007669"/>
    <property type="project" value="TreeGrafter"/>
</dbReference>
<dbReference type="InterPro" id="IPR018793">
    <property type="entry name" value="Cyt_c_oxidase_assmbl_Pet191"/>
</dbReference>
<evidence type="ECO:0000313" key="3">
    <source>
        <dbReference type="EMBL" id="EPQ59269.1"/>
    </source>
</evidence>
<dbReference type="GeneID" id="19305193"/>
<accession>S7S0K8</accession>
<keyword evidence="2" id="KW-1015">Disulfide bond</keyword>
<dbReference type="OMA" id="KKTPKEC"/>
<dbReference type="KEGG" id="gtr:GLOTRDRAFT_26430"/>
<dbReference type="GO" id="GO:0033617">
    <property type="term" value="P:mitochondrial respiratory chain complex IV assembly"/>
    <property type="evidence" value="ECO:0007669"/>
    <property type="project" value="TreeGrafter"/>
</dbReference>
<dbReference type="PANTHER" id="PTHR28627">
    <property type="entry name" value="CYTOCHROME C OXIDASE ASSEMBLY FACTOR 5"/>
    <property type="match status" value="1"/>
</dbReference>
<dbReference type="EMBL" id="KB469297">
    <property type="protein sequence ID" value="EPQ59269.1"/>
    <property type="molecule type" value="Genomic_DNA"/>
</dbReference>
<feature type="non-terminal residue" evidence="3">
    <location>
        <position position="1"/>
    </location>
</feature>
<dbReference type="RefSeq" id="XP_007861653.1">
    <property type="nucleotide sequence ID" value="XM_007863462.1"/>
</dbReference>
<sequence>SCEPLLAALKECILRSDCVSKQGLLPSECLKHHADELPEECQSLRQATFECKRGMLDMRKRFRGNS</sequence>
<dbReference type="PANTHER" id="PTHR28627:SF1">
    <property type="entry name" value="CYTOCHROME C OXIDASE ASSEMBLY FACTOR 5"/>
    <property type="match status" value="1"/>
</dbReference>
<evidence type="ECO:0000313" key="4">
    <source>
        <dbReference type="Proteomes" id="UP000030669"/>
    </source>
</evidence>
<evidence type="ECO:0000256" key="2">
    <source>
        <dbReference type="ARBA" id="ARBA00023157"/>
    </source>
</evidence>
<keyword evidence="4" id="KW-1185">Reference proteome</keyword>
<dbReference type="PROSITE" id="PS51808">
    <property type="entry name" value="CHCH"/>
    <property type="match status" value="1"/>
</dbReference>
<evidence type="ECO:0000256" key="1">
    <source>
        <dbReference type="ARBA" id="ARBA00007785"/>
    </source>
</evidence>
<comment type="similarity">
    <text evidence="1">Belongs to the PET191 family.</text>
</comment>
<dbReference type="STRING" id="670483.S7S0K8"/>
<protein>
    <recommendedName>
        <fullName evidence="5">Cytochrome c oxidase assembly factor 5</fullName>
    </recommendedName>
</protein>